<dbReference type="KEGG" id="vg:13826687"/>
<dbReference type="GeneID" id="13826687"/>
<dbReference type="RefSeq" id="YP_006906221.1">
    <property type="nucleotide sequence ID" value="NC_018836.1"/>
</dbReference>
<sequence length="114" mass="13001">MNLIEITNAYDTAEQAYIDWSVLDLPEVQSAVKRAAWRFADDYLHVVEREDMEQELSIAFAERARMVREVIATQASPGGVLAHRGYAMLRDRYITEAKYKRLTRSYEVLTGGGA</sequence>
<gene>
    <name evidence="1" type="ORF">phiHau3_46</name>
</gene>
<name>K4HYM6_9CAUD</name>
<protein>
    <submittedName>
        <fullName evidence="1">Uncharacterized protein</fullName>
    </submittedName>
</protein>
<evidence type="ECO:0000313" key="1">
    <source>
        <dbReference type="EMBL" id="AFU62023.1"/>
    </source>
</evidence>
<keyword evidence="2" id="KW-1185">Reference proteome</keyword>
<accession>K4HYM6</accession>
<dbReference type="EMBL" id="JX182369">
    <property type="protein sequence ID" value="AFU62023.1"/>
    <property type="molecule type" value="Genomic_DNA"/>
</dbReference>
<dbReference type="OrthoDB" id="21002at10239"/>
<proteinExistence type="predicted"/>
<dbReference type="Proteomes" id="UP000008042">
    <property type="component" value="Segment"/>
</dbReference>
<organism evidence="1 2">
    <name type="scientific">Streptomyces phage phiHau3</name>
    <dbReference type="NCBI Taxonomy" id="1204524"/>
    <lineage>
        <taxon>Viruses</taxon>
        <taxon>Duplodnaviria</taxon>
        <taxon>Heunggongvirae</taxon>
        <taxon>Uroviricota</taxon>
        <taxon>Caudoviricetes</taxon>
        <taxon>Arquatrovirinae</taxon>
        <taxon>Hautrevirus</taxon>
        <taxon>Hautrevirus hau3</taxon>
    </lineage>
</organism>
<reference evidence="2" key="1">
    <citation type="submission" date="2012-06" db="EMBL/GenBank/DDBJ databases">
        <authorList>
            <person name="Smith M.C.M."/>
            <person name="Hendrix R."/>
            <person name="Hatfull G.F."/>
            <person name="Buttner M.J."/>
            <person name="Bibb M.J."/>
        </authorList>
    </citation>
    <scope>NUCLEOTIDE SEQUENCE [LARGE SCALE GENOMIC DNA]</scope>
</reference>
<evidence type="ECO:0000313" key="2">
    <source>
        <dbReference type="Proteomes" id="UP000008042"/>
    </source>
</evidence>